<feature type="region of interest" description="Disordered" evidence="3">
    <location>
        <begin position="221"/>
        <end position="246"/>
    </location>
</feature>
<evidence type="ECO:0000256" key="2">
    <source>
        <dbReference type="ARBA" id="ARBA00008017"/>
    </source>
</evidence>
<dbReference type="GO" id="GO:0008381">
    <property type="term" value="F:mechanosensitive monoatomic ion channel activity"/>
    <property type="evidence" value="ECO:0007669"/>
    <property type="project" value="TreeGrafter"/>
</dbReference>
<dbReference type="EMBL" id="CAICTM010000009">
    <property type="protein sequence ID" value="CAB9496802.1"/>
    <property type="molecule type" value="Genomic_DNA"/>
</dbReference>
<keyword evidence="4" id="KW-0812">Transmembrane</keyword>
<feature type="region of interest" description="Disordered" evidence="3">
    <location>
        <begin position="327"/>
        <end position="359"/>
    </location>
</feature>
<feature type="transmembrane region" description="Helical" evidence="4">
    <location>
        <begin position="399"/>
        <end position="418"/>
    </location>
</feature>
<comment type="subcellular location">
    <subcellularLocation>
        <location evidence="1">Membrane</location>
        <topology evidence="1">Multi-pass membrane protein</topology>
    </subcellularLocation>
</comment>
<comment type="similarity">
    <text evidence="2">Belongs to the MscS (TC 1.A.23) family.</text>
</comment>
<dbReference type="GO" id="GO:0006820">
    <property type="term" value="P:monoatomic anion transport"/>
    <property type="evidence" value="ECO:0007669"/>
    <property type="project" value="TreeGrafter"/>
</dbReference>
<feature type="compositionally biased region" description="Low complexity" evidence="3">
    <location>
        <begin position="234"/>
        <end position="243"/>
    </location>
</feature>
<proteinExistence type="inferred from homology"/>
<dbReference type="PANTHER" id="PTHR31618:SF1">
    <property type="entry name" value="EF-HAND DOMAIN-CONTAINING PROTEIN"/>
    <property type="match status" value="1"/>
</dbReference>
<feature type="compositionally biased region" description="Low complexity" evidence="3">
    <location>
        <begin position="53"/>
        <end position="70"/>
    </location>
</feature>
<feature type="compositionally biased region" description="Polar residues" evidence="3">
    <location>
        <begin position="78"/>
        <end position="88"/>
    </location>
</feature>
<evidence type="ECO:0000313" key="5">
    <source>
        <dbReference type="EMBL" id="CAB9496802.1"/>
    </source>
</evidence>
<sequence length="1271" mass="139329">MADKNNNNNSSKNNGEMTEDSGNRTDGPSPPPSQWTSPASMDPFSMAVQQSFAEAANATTNTRTSVTTGTVQGPPDSVKTQPTPSLGSIGSEGAVPTTKLADDPVQPSSLKKPVHNRTVSWGVAPLPSYGNTGTGTGGDSSHTTKPILNLQDVLGASPELEAETYILQAVEKVATHRATNTEVSGLYSSIVEDEITRDQLESEDDDDDEEDEDYFDIVTTPSTVSAASPPPPATNTRPTLTATKSQSTLNSKGTLRGIIKTHMRTKTVEGTLFGLTTALTQLDEDHQFDSSRSITEGEEDELRIDTDTGFTAADKVLETTQKILHKDDHHKDADMDIESGIPTNSKSKTKDKNQKHKRLGNLAGKAVKGASSGVREEWELFNTYLTSRKDKARARLRKTLVAIMLPSLLIALFLFYVVENPELCSATSVLRARNNGTLAPSVSPTHSPTLEPTTGEPSGAPSSLLLEEDWLAADWPAGTDFQIHNVVVEEESNSTLVGNETYSPTGMPSVAPTGMPSVQPSSAPTADDIKLFAKVFVQCPGLGASISWWFLFVGVRQPITFIMALLTQSLAIDYLALSSQLVLRWCGPIVTLFLVQSKGWPFVLCFWSLYNYAINARDTPYAHHWGYWQELISIFNDENPSGEVVNNEWYIRFLGLAALVGGCVAVKRLLVGLLLGRNSYLHYGEQLAEVMKNMVLLGEVATLARYIKSNKEDYQYLLDDVTSVGTNPSKANSANWTSKNIQAFVKKQADDDDEEEEPEVSESAADAANAFMANKRRSVVAVDEKDQPQPPDNPNNTSIETVRSFETAVSQEDPEFTESEQMKISGLLQEWEDPHTADEREHMSVTLAAVLQFRQALTFMKRKYPFLPAFGPADTRENCIESAQKVYDRLILRTPHKADLPFETLALLAKNEKGELDQEKAKEIIRAFRPDRDGTLGKLEFVRSVDVIYKELRLLSANISNSGQMDKAVESLLNVVFYTVLVAIVIYRLGEDPITLFATLSSAILAFAFMFGRSASKYFDGILFILVQRPYGVGDRVHLSNPQNETSPDGSSGWIIEKVTLFATHVYWGATNERATLCNGAISNSRVINAARSPNGTIYVHLKFGINTPQANIEIFRAAVEQYLKDRPREWLTFAGFRPSRVEVEKGYIAYTVIAQHRSSWQQVGAIIESKANLTTYCLEVSKQLEMRYRSPPLPVDLTIKDDGLAMPLLGGDEIPGIPPASSGDSVASTASPAVSQEAMAAISGAGLRRRGGNSKFADLVRMVMENNKDK</sequence>
<protein>
    <submittedName>
        <fullName evidence="5">Mechanosensitive ion channel protein</fullName>
    </submittedName>
</protein>
<gene>
    <name evidence="5" type="ORF">SEMRO_9_G007680.1</name>
</gene>
<evidence type="ECO:0000256" key="4">
    <source>
        <dbReference type="SAM" id="Phobius"/>
    </source>
</evidence>
<dbReference type="PANTHER" id="PTHR31618">
    <property type="entry name" value="MECHANOSENSITIVE ION CHANNEL PROTEIN 5"/>
    <property type="match status" value="1"/>
</dbReference>
<dbReference type="Proteomes" id="UP001153069">
    <property type="component" value="Unassembled WGS sequence"/>
</dbReference>
<feature type="compositionally biased region" description="Basic residues" evidence="3">
    <location>
        <begin position="347"/>
        <end position="359"/>
    </location>
</feature>
<feature type="region of interest" description="Disordered" evidence="3">
    <location>
        <begin position="1"/>
        <end position="116"/>
    </location>
</feature>
<dbReference type="InterPro" id="IPR016688">
    <property type="entry name" value="MscS-like_plants/fungi"/>
</dbReference>
<reference evidence="5" key="1">
    <citation type="submission" date="2020-06" db="EMBL/GenBank/DDBJ databases">
        <authorList>
            <consortium name="Plant Systems Biology data submission"/>
        </authorList>
    </citation>
    <scope>NUCLEOTIDE SEQUENCE</scope>
    <source>
        <strain evidence="5">D6</strain>
    </source>
</reference>
<comment type="caution">
    <text evidence="5">The sequence shown here is derived from an EMBL/GenBank/DDBJ whole genome shotgun (WGS) entry which is preliminary data.</text>
</comment>
<evidence type="ECO:0000256" key="1">
    <source>
        <dbReference type="ARBA" id="ARBA00004141"/>
    </source>
</evidence>
<dbReference type="OrthoDB" id="544685at2759"/>
<feature type="region of interest" description="Disordered" evidence="3">
    <location>
        <begin position="437"/>
        <end position="460"/>
    </location>
</feature>
<feature type="compositionally biased region" description="Polar residues" evidence="3">
    <location>
        <begin position="437"/>
        <end position="456"/>
    </location>
</feature>
<evidence type="ECO:0000313" key="6">
    <source>
        <dbReference type="Proteomes" id="UP001153069"/>
    </source>
</evidence>
<accession>A0A9N8D5E8</accession>
<dbReference type="AlphaFoldDB" id="A0A9N8D5E8"/>
<keyword evidence="4" id="KW-1133">Transmembrane helix</keyword>
<feature type="region of interest" description="Disordered" evidence="3">
    <location>
        <begin position="122"/>
        <end position="141"/>
    </location>
</feature>
<keyword evidence="6" id="KW-1185">Reference proteome</keyword>
<feature type="transmembrane region" description="Helical" evidence="4">
    <location>
        <begin position="971"/>
        <end position="988"/>
    </location>
</feature>
<organism evidence="5 6">
    <name type="scientific">Seminavis robusta</name>
    <dbReference type="NCBI Taxonomy" id="568900"/>
    <lineage>
        <taxon>Eukaryota</taxon>
        <taxon>Sar</taxon>
        <taxon>Stramenopiles</taxon>
        <taxon>Ochrophyta</taxon>
        <taxon>Bacillariophyta</taxon>
        <taxon>Bacillariophyceae</taxon>
        <taxon>Bacillariophycidae</taxon>
        <taxon>Naviculales</taxon>
        <taxon>Naviculaceae</taxon>
        <taxon>Seminavis</taxon>
    </lineage>
</organism>
<name>A0A9N8D5E8_9STRA</name>
<feature type="compositionally biased region" description="Low complexity" evidence="3">
    <location>
        <begin position="1"/>
        <end position="14"/>
    </location>
</feature>
<keyword evidence="4" id="KW-0472">Membrane</keyword>
<evidence type="ECO:0000256" key="3">
    <source>
        <dbReference type="SAM" id="MobiDB-lite"/>
    </source>
</evidence>
<dbReference type="GO" id="GO:0005886">
    <property type="term" value="C:plasma membrane"/>
    <property type="evidence" value="ECO:0007669"/>
    <property type="project" value="TreeGrafter"/>
</dbReference>
<feature type="region of interest" description="Disordered" evidence="3">
    <location>
        <begin position="780"/>
        <end position="799"/>
    </location>
</feature>
<feature type="transmembrane region" description="Helical" evidence="4">
    <location>
        <begin position="994"/>
        <end position="1012"/>
    </location>
</feature>